<evidence type="ECO:0000256" key="16">
    <source>
        <dbReference type="SAM" id="MobiDB-lite"/>
    </source>
</evidence>
<dbReference type="PROSITE" id="PS50287">
    <property type="entry name" value="SRCR_2"/>
    <property type="match status" value="1"/>
</dbReference>
<evidence type="ECO:0000256" key="4">
    <source>
        <dbReference type="ARBA" id="ARBA00022692"/>
    </source>
</evidence>
<dbReference type="Pfam" id="PF00057">
    <property type="entry name" value="Ldl_recept_a"/>
    <property type="match status" value="11"/>
</dbReference>
<keyword evidence="10 21" id="KW-0675">Receptor</keyword>
<feature type="disulfide bond" evidence="13">
    <location>
        <begin position="1082"/>
        <end position="1097"/>
    </location>
</feature>
<dbReference type="InterPro" id="IPR011042">
    <property type="entry name" value="6-blade_b-propeller_TolB-like"/>
</dbReference>
<dbReference type="SUPFAM" id="SSF57424">
    <property type="entry name" value="LDL receptor-like module"/>
    <property type="match status" value="11"/>
</dbReference>
<gene>
    <name evidence="21" type="primary">LOC106128184</name>
</gene>
<dbReference type="SUPFAM" id="SSF63825">
    <property type="entry name" value="YWTD domain"/>
    <property type="match status" value="3"/>
</dbReference>
<evidence type="ECO:0000256" key="7">
    <source>
        <dbReference type="ARBA" id="ARBA00022989"/>
    </source>
</evidence>
<evidence type="ECO:0000256" key="18">
    <source>
        <dbReference type="SAM" id="SignalP"/>
    </source>
</evidence>
<dbReference type="FunFam" id="2.10.25.10:FF:000240">
    <property type="entry name" value="Vitamin K-dependent protein S"/>
    <property type="match status" value="1"/>
</dbReference>
<dbReference type="InterPro" id="IPR002172">
    <property type="entry name" value="LDrepeatLR_classA_rpt"/>
</dbReference>
<dbReference type="Gene3D" id="4.10.400.10">
    <property type="entry name" value="Low-density Lipoprotein Receptor"/>
    <property type="match status" value="11"/>
</dbReference>
<evidence type="ECO:0000256" key="14">
    <source>
        <dbReference type="PROSITE-ProRule" id="PRU00196"/>
    </source>
</evidence>
<dbReference type="Pfam" id="PF07645">
    <property type="entry name" value="EGF_CA"/>
    <property type="match status" value="1"/>
</dbReference>
<reference evidence="21" key="1">
    <citation type="submission" date="2025-08" db="UniProtKB">
        <authorList>
            <consortium name="RefSeq"/>
        </authorList>
    </citation>
    <scope>IDENTIFICATION</scope>
</reference>
<dbReference type="Pfam" id="PF16472">
    <property type="entry name" value="DUF5050"/>
    <property type="match status" value="1"/>
</dbReference>
<evidence type="ECO:0000256" key="17">
    <source>
        <dbReference type="SAM" id="Phobius"/>
    </source>
</evidence>
<dbReference type="CTD" id="32367"/>
<keyword evidence="2 12" id="KW-0245">EGF-like domain</keyword>
<dbReference type="PROSITE" id="PS00010">
    <property type="entry name" value="ASX_HYDROXYL"/>
    <property type="match status" value="1"/>
</dbReference>
<dbReference type="InterPro" id="IPR001190">
    <property type="entry name" value="SRCR"/>
</dbReference>
<feature type="disulfide bond" evidence="13">
    <location>
        <begin position="129"/>
        <end position="147"/>
    </location>
</feature>
<dbReference type="PROSITE" id="PS50068">
    <property type="entry name" value="LDLRA_2"/>
    <property type="match status" value="11"/>
</dbReference>
<comment type="subcellular location">
    <subcellularLocation>
        <location evidence="1">Membrane</location>
        <topology evidence="1">Single-pass membrane protein</topology>
    </subcellularLocation>
</comment>
<dbReference type="PROSITE" id="PS50026">
    <property type="entry name" value="EGF_3"/>
    <property type="match status" value="1"/>
</dbReference>
<dbReference type="GO" id="GO:0005886">
    <property type="term" value="C:plasma membrane"/>
    <property type="evidence" value="ECO:0007669"/>
    <property type="project" value="TreeGrafter"/>
</dbReference>
<dbReference type="InterPro" id="IPR001881">
    <property type="entry name" value="EGF-like_Ca-bd_dom"/>
</dbReference>
<feature type="signal peptide" evidence="18">
    <location>
        <begin position="1"/>
        <end position="18"/>
    </location>
</feature>
<keyword evidence="9 13" id="KW-1015">Disulfide bond</keyword>
<dbReference type="SMART" id="SM00181">
    <property type="entry name" value="EGF"/>
    <property type="match status" value="7"/>
</dbReference>
<dbReference type="InterPro" id="IPR051221">
    <property type="entry name" value="LDLR-related"/>
</dbReference>
<dbReference type="PROSITE" id="PS51120">
    <property type="entry name" value="LDLRB"/>
    <property type="match status" value="2"/>
</dbReference>
<keyword evidence="8 17" id="KW-0472">Membrane</keyword>
<dbReference type="InterPro" id="IPR023415">
    <property type="entry name" value="LDLR_class-A_CS"/>
</dbReference>
<dbReference type="InterPro" id="IPR049883">
    <property type="entry name" value="NOTCH1_EGF-like"/>
</dbReference>
<evidence type="ECO:0000256" key="8">
    <source>
        <dbReference type="ARBA" id="ARBA00023136"/>
    </source>
</evidence>
<evidence type="ECO:0000256" key="10">
    <source>
        <dbReference type="ARBA" id="ARBA00023170"/>
    </source>
</evidence>
<feature type="disulfide bond" evidence="13">
    <location>
        <begin position="1063"/>
        <end position="1075"/>
    </location>
</feature>
<feature type="disulfide bond" evidence="13">
    <location>
        <begin position="1265"/>
        <end position="1283"/>
    </location>
</feature>
<dbReference type="InterPro" id="IPR036055">
    <property type="entry name" value="LDL_receptor-like_sf"/>
</dbReference>
<dbReference type="Proteomes" id="UP000694872">
    <property type="component" value="Unplaced"/>
</dbReference>
<evidence type="ECO:0000256" key="6">
    <source>
        <dbReference type="ARBA" id="ARBA00022737"/>
    </source>
</evidence>
<proteinExistence type="predicted"/>
<evidence type="ECO:0000256" key="2">
    <source>
        <dbReference type="ARBA" id="ARBA00022536"/>
    </source>
</evidence>
<evidence type="ECO:0000256" key="1">
    <source>
        <dbReference type="ARBA" id="ARBA00004167"/>
    </source>
</evidence>
<dbReference type="GeneID" id="106128184"/>
<dbReference type="Gene3D" id="2.10.25.10">
    <property type="entry name" value="Laminin"/>
    <property type="match status" value="3"/>
</dbReference>
<feature type="chain" id="PRO_5042480875" evidence="18">
    <location>
        <begin position="19"/>
        <end position="1821"/>
    </location>
</feature>
<keyword evidence="4 17" id="KW-0812">Transmembrane</keyword>
<feature type="disulfide bond" evidence="13">
    <location>
        <begin position="1102"/>
        <end position="1114"/>
    </location>
</feature>
<dbReference type="GO" id="GO:0005509">
    <property type="term" value="F:calcium ion binding"/>
    <property type="evidence" value="ECO:0007669"/>
    <property type="project" value="InterPro"/>
</dbReference>
<evidence type="ECO:0000256" key="15">
    <source>
        <dbReference type="PROSITE-ProRule" id="PRU00461"/>
    </source>
</evidence>
<dbReference type="SMART" id="SM00135">
    <property type="entry name" value="LY"/>
    <property type="match status" value="9"/>
</dbReference>
<dbReference type="GO" id="GO:0043235">
    <property type="term" value="C:receptor complex"/>
    <property type="evidence" value="ECO:0007669"/>
    <property type="project" value="TreeGrafter"/>
</dbReference>
<dbReference type="GO" id="GO:0006897">
    <property type="term" value="P:endocytosis"/>
    <property type="evidence" value="ECO:0007669"/>
    <property type="project" value="UniProtKB-KW"/>
</dbReference>
<evidence type="ECO:0000256" key="3">
    <source>
        <dbReference type="ARBA" id="ARBA00022583"/>
    </source>
</evidence>
<evidence type="ECO:0000256" key="13">
    <source>
        <dbReference type="PROSITE-ProRule" id="PRU00124"/>
    </source>
</evidence>
<dbReference type="PANTHER" id="PTHR22722">
    <property type="entry name" value="LOW-DENSITY LIPOPROTEIN RECEPTOR-RELATED PROTEIN 2-RELATED"/>
    <property type="match status" value="1"/>
</dbReference>
<keyword evidence="7 17" id="KW-1133">Transmembrane helix</keyword>
<name>A0AAJ6ZYD4_PAPXU</name>
<keyword evidence="6" id="KW-0677">Repeat</keyword>
<dbReference type="KEGG" id="pxu:106128184"/>
<organism evidence="21">
    <name type="scientific">Papilio xuthus</name>
    <name type="common">Asian swallowtail butterfly</name>
    <dbReference type="NCBI Taxonomy" id="66420"/>
    <lineage>
        <taxon>Eukaryota</taxon>
        <taxon>Metazoa</taxon>
        <taxon>Ecdysozoa</taxon>
        <taxon>Arthropoda</taxon>
        <taxon>Hexapoda</taxon>
        <taxon>Insecta</taxon>
        <taxon>Pterygota</taxon>
        <taxon>Neoptera</taxon>
        <taxon>Endopterygota</taxon>
        <taxon>Lepidoptera</taxon>
        <taxon>Glossata</taxon>
        <taxon>Ditrysia</taxon>
        <taxon>Papilionoidea</taxon>
        <taxon>Papilionidae</taxon>
        <taxon>Papilioninae</taxon>
        <taxon>Papilio</taxon>
    </lineage>
</organism>
<comment type="caution">
    <text evidence="14">Lacks conserved residue(s) required for the propagation of feature annotation.</text>
</comment>
<evidence type="ECO:0000256" key="11">
    <source>
        <dbReference type="ARBA" id="ARBA00023180"/>
    </source>
</evidence>
<feature type="region of interest" description="Disordered" evidence="16">
    <location>
        <begin position="1790"/>
        <end position="1810"/>
    </location>
</feature>
<feature type="repeat" description="LDL-receptor class B" evidence="15">
    <location>
        <begin position="350"/>
        <end position="396"/>
    </location>
</feature>
<feature type="disulfide bond" evidence="13">
    <location>
        <begin position="97"/>
        <end position="112"/>
    </location>
</feature>
<evidence type="ECO:0000256" key="12">
    <source>
        <dbReference type="PROSITE-ProRule" id="PRU00076"/>
    </source>
</evidence>
<feature type="repeat" description="LDL-receptor class B" evidence="15">
    <location>
        <begin position="439"/>
        <end position="482"/>
    </location>
</feature>
<sequence length="1821" mass="204071">MMKVLFLMLALCTIPCCSQFVDDMQIFEPACLGEEIYQCLGGGCVPSYNYCDGNIDCDDGSDENFCTDHRPDAILCNQTHQYLCLDQKRCIPNTWICNGDVDCEDGSDEMNCTRLPEITKNSTCKGFVCDGGRCISRLWTCDGTYDCKDRTDEDIDTTCRHALLAHTVNDGVECREFPELGSRNYKCLDSSFCLAQDQMCDGIHDCRDGSDEGKFCDKWHTMCANFSCGGNNTACSPERGGPTCICLLSNSMMQYNNTTKRCENVNVCQQAKPQCSHSCENKNGYFVCECDTGYVKDALEYLCYAPGPEAILFFSTRNDIQYVTLKSKQHVRITLASDIKQAHGVSYDGNYIYWVETAQGHQSIVRSNINSLEDSKEVLVALGLEDPGDIAVDWLGGNIYFSDAERGIISACKSDGSICKTIHTETRHPKYVTLDVKRGRMYWSDWHNQAIIMQARMDGTDAEVLVHDLAGFATGLSMDAPNQRLYFVDKTIKVVKVDDGKVYSLFNEPFHHPYSIAVFENTVFWSDWASNSILSADKLHGSTEKRNLLLSLDLPVFDMHIYHPVMEKHVINPCQYAGCTHMCLLTSNMSYVCACPDDMELVAGVKCKHIEDYRPHYLIVGGGASFTRIQYNVLGNPESHATHFDVGRIQAMAYDNVRDVLYLYDGQRKSINFISMKEFLLGVTHVFIYDGLENVVDMSYDYVTDSLYILDSGRRVIEVVSLKSKQRALLYHFRDEEIPISLCVMSDYGRMLVATVESEQNNEIHVDSIGLDGEDRKHLLMNNLMGPYVRLRYAQNMDVVFVSDEGHGTIDFVHPEGTGRENFRELSTTIASLAVTDNYVFWTGRRTSQLFWSDVHEITHKIRRIELSIFPNNTQLHILATTPQPSTDSPLIRHPCLTHNPCSAVCVQRPHTTPHHSPNNFTMGFKCLCPPGLVLKGGNCSMPANCKQNEFYCHKTNQCFLMSQKCDGKKDCLFGEDEEGCAVSKGMESIVCSSQETLCDGKCINKNEICNSDTAKNNQTCSPTQFQCRKDNICIERSLVCDGHVECPDGSDEDPVSCDTLSCFVTEFMCATGSCIPIYWRCDGSEDCTDGSDEFGCENKSCNIGQFQCYSRECIELDKRCDGQLDCFDHSDEDNCDVTDGFEAIVSLFDLTVKTLEERPRCQPWEYTCEHNDSICLPLTVRCNAKVDCPGGTDEAGCDFRCAPHGLFECKQEMSCVAKKQLCDGKNDCMDGSDETLEACRKVNATLPRTIAKYPASECRNGYLCHNGQCIELSELCDGTPNCFDGSDENGQCNIGCETVGCEQRCVRTPQGPRCECRPGYKRAPPTSCIDIDECTFDVCSQKCRNVPGSFICSCHHGYALRSDSRSCKAVRGGMSVLYVSGNTVRAVFPDYKQRLEYHDKNLASINDLDFNVRKNLLYVASAASGKLIEVNSTRDDVSITNIGRPTKVGVDWITGNVYFVDSTPGASCFRVCNMRKKRCAKLQKLPTDAQVTALAIDPAARRMFYCINRELESVVRSASLNGRRLSDVATVRNCTGIAVDSFTRMLYVAETGPSHILRMDYEGNNMKTVLSNYRSLQAPRGLAIFEDSIFFLGANTFKLNRCLLHGVKTCEPYLYLQFDANTFVLRHESVQRDDVTDECERVTCAGVCTLDDAGPACVCDSGALSNDGTCPLVKQAQLPLFNGWLQQDYVRHAYSYTLIAIVLTLFGAYICLFIYYHFVRKPAKKRAGEYMQVRYQNNGSETMPNLGLDNPIFSVPPTIGGIAHEFVNPLQFVRDIWRQSLPRNRPVGTAGITFDSPQMRQDSDTESDLDLRETRRILRN</sequence>
<dbReference type="InterPro" id="IPR018097">
    <property type="entry name" value="EGF_Ca-bd_CS"/>
</dbReference>
<feature type="domain" description="SRCR" evidence="20">
    <location>
        <begin position="101"/>
        <end position="229"/>
    </location>
</feature>
<dbReference type="PROSITE" id="PS01187">
    <property type="entry name" value="EGF_CA"/>
    <property type="match status" value="1"/>
</dbReference>
<feature type="disulfide bond" evidence="13">
    <location>
        <begin position="1109"/>
        <end position="1127"/>
    </location>
</feature>
<dbReference type="PROSITE" id="PS01186">
    <property type="entry name" value="EGF_2"/>
    <property type="match status" value="1"/>
</dbReference>
<feature type="disulfide bond" evidence="13">
    <location>
        <begin position="39"/>
        <end position="57"/>
    </location>
</feature>
<dbReference type="CDD" id="cd00112">
    <property type="entry name" value="LDLa"/>
    <property type="match status" value="11"/>
</dbReference>
<dbReference type="InterPro" id="IPR000742">
    <property type="entry name" value="EGF"/>
</dbReference>
<accession>A0AAJ6ZYD4</accession>
<dbReference type="SUPFAM" id="SSF57196">
    <property type="entry name" value="EGF/Laminin"/>
    <property type="match status" value="2"/>
</dbReference>
<feature type="disulfide bond" evidence="13">
    <location>
        <begin position="966"/>
        <end position="981"/>
    </location>
</feature>
<evidence type="ECO:0000256" key="9">
    <source>
        <dbReference type="ARBA" id="ARBA00023157"/>
    </source>
</evidence>
<evidence type="ECO:0000259" key="20">
    <source>
        <dbReference type="PROSITE" id="PS50287"/>
    </source>
</evidence>
<dbReference type="InterPro" id="IPR000033">
    <property type="entry name" value="LDLR_classB_rpt"/>
</dbReference>
<feature type="domain" description="EGF-like" evidence="19">
    <location>
        <begin position="1331"/>
        <end position="1369"/>
    </location>
</feature>
<dbReference type="FunFam" id="2.120.10.30:FF:000241">
    <property type="entry name" value="Low-density lipoprotein receptor-related protein 6"/>
    <property type="match status" value="1"/>
</dbReference>
<feature type="disulfide bond" evidence="13">
    <location>
        <begin position="51"/>
        <end position="66"/>
    </location>
</feature>
<dbReference type="PRINTS" id="PR00261">
    <property type="entry name" value="LDLRECEPTOR"/>
</dbReference>
<dbReference type="InterPro" id="IPR000152">
    <property type="entry name" value="EGF-type_Asp/Asn_hydroxyl_site"/>
</dbReference>
<feature type="disulfide bond" evidence="13">
    <location>
        <begin position="1183"/>
        <end position="1198"/>
    </location>
</feature>
<feature type="disulfide bond" evidence="13">
    <location>
        <begin position="1121"/>
        <end position="1136"/>
    </location>
</feature>
<keyword evidence="3" id="KW-0254">Endocytosis</keyword>
<dbReference type="RefSeq" id="XP_013181932.1">
    <property type="nucleotide sequence ID" value="XM_013326478.1"/>
</dbReference>
<keyword evidence="11" id="KW-0325">Glycoprotein</keyword>
<dbReference type="FunFam" id="4.10.400.10:FF:000034">
    <property type="entry name" value="Low-density lipoprotein receptor-related protein 2"/>
    <property type="match status" value="1"/>
</dbReference>
<feature type="transmembrane region" description="Helical" evidence="17">
    <location>
        <begin position="1694"/>
        <end position="1717"/>
    </location>
</feature>
<dbReference type="PANTHER" id="PTHR22722:SF14">
    <property type="entry name" value="MEGALIN, ISOFORM A"/>
    <property type="match status" value="1"/>
</dbReference>
<protein>
    <submittedName>
        <fullName evidence="21">Vitellogenin receptor isoform X1</fullName>
    </submittedName>
</protein>
<dbReference type="PROSITE" id="PS01209">
    <property type="entry name" value="LDLRA_1"/>
    <property type="match status" value="8"/>
</dbReference>
<evidence type="ECO:0000256" key="5">
    <source>
        <dbReference type="ARBA" id="ARBA00022729"/>
    </source>
</evidence>
<dbReference type="InterPro" id="IPR032485">
    <property type="entry name" value="LRP1-like_beta_prop"/>
</dbReference>
<dbReference type="SMART" id="SM00192">
    <property type="entry name" value="LDLa"/>
    <property type="match status" value="11"/>
</dbReference>
<keyword evidence="5 18" id="KW-0732">Signal</keyword>
<evidence type="ECO:0000313" key="21">
    <source>
        <dbReference type="RefSeq" id="XP_013181932.1"/>
    </source>
</evidence>
<dbReference type="SMART" id="SM00179">
    <property type="entry name" value="EGF_CA"/>
    <property type="match status" value="2"/>
</dbReference>
<feature type="disulfide bond" evidence="13">
    <location>
        <begin position="1070"/>
        <end position="1088"/>
    </location>
</feature>
<dbReference type="Gene3D" id="2.120.10.30">
    <property type="entry name" value="TolB, C-terminal domain"/>
    <property type="match status" value="3"/>
</dbReference>
<evidence type="ECO:0000259" key="19">
    <source>
        <dbReference type="PROSITE" id="PS50026"/>
    </source>
</evidence>